<dbReference type="EMBL" id="JASZZN010000004">
    <property type="protein sequence ID" value="MDM4015166.1"/>
    <property type="molecule type" value="Genomic_DNA"/>
</dbReference>
<organism evidence="3 4">
    <name type="scientific">Roseiconus lacunae</name>
    <dbReference type="NCBI Taxonomy" id="2605694"/>
    <lineage>
        <taxon>Bacteria</taxon>
        <taxon>Pseudomonadati</taxon>
        <taxon>Planctomycetota</taxon>
        <taxon>Planctomycetia</taxon>
        <taxon>Pirellulales</taxon>
        <taxon>Pirellulaceae</taxon>
        <taxon>Roseiconus</taxon>
    </lineage>
</organism>
<gene>
    <name evidence="3" type="ORF">QTN89_06975</name>
</gene>
<evidence type="ECO:0000313" key="3">
    <source>
        <dbReference type="EMBL" id="MDM4015166.1"/>
    </source>
</evidence>
<proteinExistence type="predicted"/>
<reference evidence="3 4" key="1">
    <citation type="submission" date="2023-06" db="EMBL/GenBank/DDBJ databases">
        <title>Roseiconus lacunae JC819 isolated from Gulf of Mannar region, Tamil Nadu.</title>
        <authorList>
            <person name="Pk S."/>
            <person name="Ch S."/>
            <person name="Ch V.R."/>
        </authorList>
    </citation>
    <scope>NUCLEOTIDE SEQUENCE [LARGE SCALE GENOMIC DNA]</scope>
    <source>
        <strain evidence="3 4">JC819</strain>
    </source>
</reference>
<dbReference type="RefSeq" id="WP_289162661.1">
    <property type="nucleotide sequence ID" value="NZ_JASZZN010000004.1"/>
</dbReference>
<evidence type="ECO:0000259" key="2">
    <source>
        <dbReference type="Pfam" id="PF21294"/>
    </source>
</evidence>
<feature type="signal peptide" evidence="1">
    <location>
        <begin position="1"/>
        <end position="24"/>
    </location>
</feature>
<dbReference type="Proteomes" id="UP001239462">
    <property type="component" value="Unassembled WGS sequence"/>
</dbReference>
<protein>
    <recommendedName>
        <fullName evidence="2">Polysaccharide lyase 14 domain-containing protein</fullName>
    </recommendedName>
</protein>
<dbReference type="Pfam" id="PF21294">
    <property type="entry name" value="Polysacc_lyase_14"/>
    <property type="match status" value="1"/>
</dbReference>
<dbReference type="PANTHER" id="PTHR40124">
    <property type="match status" value="1"/>
</dbReference>
<accession>A0ABT7PG32</accession>
<keyword evidence="4" id="KW-1185">Reference proteome</keyword>
<dbReference type="Gene3D" id="2.60.120.200">
    <property type="match status" value="1"/>
</dbReference>
<feature type="chain" id="PRO_5046823386" description="Polysaccharide lyase 14 domain-containing protein" evidence="1">
    <location>
        <begin position="25"/>
        <end position="280"/>
    </location>
</feature>
<keyword evidence="1" id="KW-0732">Signal</keyword>
<comment type="caution">
    <text evidence="3">The sequence shown here is derived from an EMBL/GenBank/DDBJ whole genome shotgun (WGS) entry which is preliminary data.</text>
</comment>
<dbReference type="PANTHER" id="PTHR40124:SF1">
    <property type="entry name" value="DISAGGREGATASE RELATED REPEAT PROTEIN"/>
    <property type="match status" value="1"/>
</dbReference>
<sequence>MPTRFTIFLFGFASLFNLQSSLNAQENSPKDQPIFECDFDSEQWWRAWGLRQPPKRVAVVDSDDRLGFKPHLGRALRIRVDEGGHYGVSLEYRFAKQLGSEPEEIYFRYYLRLASDWSPKYGGKFPGIGGTYGRAGWGGRKVDGTDGWSARGLFGGLKGGKTPIGYYCYHADMPGKYGENWYWDRGGFPGLERNRWYCIEQYVKLNTPGMNDGVLRAWVDDQLVYEKADVRMRHVDELKIETVWINVYYGGSWTAPADYHLFIDDVAIGRTRIGTSTNFR</sequence>
<dbReference type="InterPro" id="IPR048958">
    <property type="entry name" value="Polysacc_lyase_14"/>
</dbReference>
<evidence type="ECO:0000313" key="4">
    <source>
        <dbReference type="Proteomes" id="UP001239462"/>
    </source>
</evidence>
<name>A0ABT7PG32_9BACT</name>
<feature type="domain" description="Polysaccharide lyase 14" evidence="2">
    <location>
        <begin position="95"/>
        <end position="263"/>
    </location>
</feature>
<evidence type="ECO:0000256" key="1">
    <source>
        <dbReference type="SAM" id="SignalP"/>
    </source>
</evidence>